<feature type="compositionally biased region" description="Basic and acidic residues" evidence="3">
    <location>
        <begin position="12"/>
        <end position="23"/>
    </location>
</feature>
<dbReference type="PANTHER" id="PTHR30055">
    <property type="entry name" value="HTH-TYPE TRANSCRIPTIONAL REGULATOR RUTR"/>
    <property type="match status" value="1"/>
</dbReference>
<dbReference type="AlphaFoldDB" id="A0AA37V3N3"/>
<dbReference type="Pfam" id="PF00440">
    <property type="entry name" value="TetR_N"/>
    <property type="match status" value="1"/>
</dbReference>
<evidence type="ECO:0000256" key="3">
    <source>
        <dbReference type="SAM" id="MobiDB-lite"/>
    </source>
</evidence>
<accession>A0AA37V3N3</accession>
<sequence length="223" mass="24101">MFTGMTTQRAPRKYEQKRRAEQQAETRRRIVEAMVALHAEVGPARTTISAIAERAGVERLTVYRHFGDETAMFEACSSHFASEVVSPPDPAAWVGIEDAAERLHAALRAFYAYYRRAERMLTHVHRDLPTLPALAAVMAPWDAFVADVRDGVVAAWAREGLDGAAARARLAAVVAHALRFETWRSLAGTGAVDAAIGDADVAELMVALARAAAAPADVPAVRG</sequence>
<feature type="DNA-binding region" description="H-T-H motif" evidence="2">
    <location>
        <begin position="47"/>
        <end position="66"/>
    </location>
</feature>
<dbReference type="PANTHER" id="PTHR30055:SF153">
    <property type="entry name" value="HTH-TYPE TRANSCRIPTIONAL REPRESSOR RV3405C"/>
    <property type="match status" value="1"/>
</dbReference>
<evidence type="ECO:0000256" key="1">
    <source>
        <dbReference type="ARBA" id="ARBA00023125"/>
    </source>
</evidence>
<name>A0AA37V3N3_9BACT</name>
<proteinExistence type="predicted"/>
<dbReference type="InterPro" id="IPR009057">
    <property type="entry name" value="Homeodomain-like_sf"/>
</dbReference>
<evidence type="ECO:0000256" key="2">
    <source>
        <dbReference type="PROSITE-ProRule" id="PRU00335"/>
    </source>
</evidence>
<keyword evidence="1 2" id="KW-0238">DNA-binding</keyword>
<keyword evidence="6" id="KW-1185">Reference proteome</keyword>
<dbReference type="SUPFAM" id="SSF46689">
    <property type="entry name" value="Homeodomain-like"/>
    <property type="match status" value="1"/>
</dbReference>
<dbReference type="InterPro" id="IPR050109">
    <property type="entry name" value="HTH-type_TetR-like_transc_reg"/>
</dbReference>
<organism evidence="5 6">
    <name type="scientific">Roseisolibacter agri</name>
    <dbReference type="NCBI Taxonomy" id="2014610"/>
    <lineage>
        <taxon>Bacteria</taxon>
        <taxon>Pseudomonadati</taxon>
        <taxon>Gemmatimonadota</taxon>
        <taxon>Gemmatimonadia</taxon>
        <taxon>Gemmatimonadales</taxon>
        <taxon>Gemmatimonadaceae</taxon>
        <taxon>Roseisolibacter</taxon>
    </lineage>
</organism>
<evidence type="ECO:0000313" key="5">
    <source>
        <dbReference type="EMBL" id="GLC26967.1"/>
    </source>
</evidence>
<feature type="domain" description="HTH tetR-type" evidence="4">
    <location>
        <begin position="24"/>
        <end position="84"/>
    </location>
</feature>
<dbReference type="EMBL" id="BRXS01000005">
    <property type="protein sequence ID" value="GLC26967.1"/>
    <property type="molecule type" value="Genomic_DNA"/>
</dbReference>
<protein>
    <recommendedName>
        <fullName evidence="4">HTH tetR-type domain-containing protein</fullName>
    </recommendedName>
</protein>
<dbReference type="GO" id="GO:0000976">
    <property type="term" value="F:transcription cis-regulatory region binding"/>
    <property type="evidence" value="ECO:0007669"/>
    <property type="project" value="TreeGrafter"/>
</dbReference>
<dbReference type="Gene3D" id="1.10.357.10">
    <property type="entry name" value="Tetracycline Repressor, domain 2"/>
    <property type="match status" value="1"/>
</dbReference>
<feature type="region of interest" description="Disordered" evidence="3">
    <location>
        <begin position="1"/>
        <end position="23"/>
    </location>
</feature>
<evidence type="ECO:0000259" key="4">
    <source>
        <dbReference type="PROSITE" id="PS50977"/>
    </source>
</evidence>
<comment type="caution">
    <text evidence="5">The sequence shown here is derived from an EMBL/GenBank/DDBJ whole genome shotgun (WGS) entry which is preliminary data.</text>
</comment>
<dbReference type="GO" id="GO:0003700">
    <property type="term" value="F:DNA-binding transcription factor activity"/>
    <property type="evidence" value="ECO:0007669"/>
    <property type="project" value="TreeGrafter"/>
</dbReference>
<dbReference type="InterPro" id="IPR001647">
    <property type="entry name" value="HTH_TetR"/>
</dbReference>
<dbReference type="PROSITE" id="PS50977">
    <property type="entry name" value="HTH_TETR_2"/>
    <property type="match status" value="1"/>
</dbReference>
<dbReference type="Proteomes" id="UP001161325">
    <property type="component" value="Unassembled WGS sequence"/>
</dbReference>
<evidence type="ECO:0000313" key="6">
    <source>
        <dbReference type="Proteomes" id="UP001161325"/>
    </source>
</evidence>
<dbReference type="PRINTS" id="PR00455">
    <property type="entry name" value="HTHTETR"/>
</dbReference>
<reference evidence="5" key="1">
    <citation type="submission" date="2022-08" db="EMBL/GenBank/DDBJ databases">
        <title>Draft genome sequencing of Roseisolibacter agri AW1220.</title>
        <authorList>
            <person name="Tobiishi Y."/>
            <person name="Tonouchi A."/>
        </authorList>
    </citation>
    <scope>NUCLEOTIDE SEQUENCE</scope>
    <source>
        <strain evidence="5">AW1220</strain>
    </source>
</reference>
<gene>
    <name evidence="5" type="ORF">rosag_34800</name>
</gene>